<organism evidence="1 2">
    <name type="scientific">Priestia veravalensis</name>
    <dbReference type="NCBI Taxonomy" id="1414648"/>
    <lineage>
        <taxon>Bacteria</taxon>
        <taxon>Bacillati</taxon>
        <taxon>Bacillota</taxon>
        <taxon>Bacilli</taxon>
        <taxon>Bacillales</taxon>
        <taxon>Bacillaceae</taxon>
        <taxon>Priestia</taxon>
    </lineage>
</organism>
<evidence type="ECO:0000313" key="1">
    <source>
        <dbReference type="EMBL" id="KSU88910.1"/>
    </source>
</evidence>
<dbReference type="Proteomes" id="UP000053681">
    <property type="component" value="Unassembled WGS sequence"/>
</dbReference>
<keyword evidence="2" id="KW-1185">Reference proteome</keyword>
<dbReference type="AlphaFoldDB" id="A0A0V8JPC9"/>
<protein>
    <submittedName>
        <fullName evidence="1">Uncharacterized protein</fullName>
    </submittedName>
</protein>
<proteinExistence type="predicted"/>
<dbReference type="EMBL" id="LNQP01000013">
    <property type="protein sequence ID" value="KSU88910.1"/>
    <property type="molecule type" value="Genomic_DNA"/>
</dbReference>
<gene>
    <name evidence="1" type="ORF">AS180_05260</name>
</gene>
<sequence length="130" mass="14366">MSVKVTGLNQLLSTLEKKYGPAAVQRISDQALKEGAKAFVRELKLQFELFKDTGGSIEEITISKPMTIAGARTIKVHWRGPKGRYRIIHLNEWGTVKNPNPKGKGAIARALRNAEKAYQAALLNAVRRGL</sequence>
<name>A0A0V8JPC9_9BACI</name>
<evidence type="ECO:0000313" key="2">
    <source>
        <dbReference type="Proteomes" id="UP000053681"/>
    </source>
</evidence>
<dbReference type="RefSeq" id="WP_061785162.1">
    <property type="nucleotide sequence ID" value="NZ_KQ758633.1"/>
</dbReference>
<reference evidence="1 2" key="1">
    <citation type="submission" date="2015-11" db="EMBL/GenBank/DDBJ databases">
        <title>Bacillus caseinolyticus sp nov.</title>
        <authorList>
            <person name="Dastager S.G."/>
            <person name="Mawlankar R."/>
        </authorList>
    </citation>
    <scope>NUCLEOTIDE SEQUENCE [LARGE SCALE GENOMIC DNA]</scope>
    <source>
        <strain evidence="1 2">SGD-V-76</strain>
    </source>
</reference>
<accession>A0A0V8JPC9</accession>
<comment type="caution">
    <text evidence="1">The sequence shown here is derived from an EMBL/GenBank/DDBJ whole genome shotgun (WGS) entry which is preliminary data.</text>
</comment>